<dbReference type="CDD" id="cd08249">
    <property type="entry name" value="enoyl_reductase_like"/>
    <property type="match status" value="1"/>
</dbReference>
<dbReference type="EMBL" id="JAFJYH010000021">
    <property type="protein sequence ID" value="KAG4424375.1"/>
    <property type="molecule type" value="Genomic_DNA"/>
</dbReference>
<sequence length="350" mass="37928">MATQTALALTEIAKPLTKITIPILEPKEHELLIKISYAGITPLDQKLRDYNVFNIGSNLPAIIAFDLVGEVVKAGSKTSVFPIGSKVFSQALFGLANNLLGGLQEYTLIDERYTALVPKNISEADAAIFPINTVTSAFALFTGDGEHGGFGFPFPGTPESKTFDYKSITIVIIGGGTACGKFAIQFARIAGIGRVIVTASLDSEAELRSYGATHVLDRKASDLADQIKTFVGDDLVYLYDTFNRGDHTFGVSLLSTTKKGTLLHLIPGQVDEKVAAQKKAGFEERQLLGSSTGHPDLAALFWKVFPEWVEKGEVKVIRPYKVIEGLDADKVNAALDGHRDGVFDRWNVHI</sequence>
<dbReference type="AlphaFoldDB" id="A0A8H7WGH8"/>
<dbReference type="InterPro" id="IPR036291">
    <property type="entry name" value="NAD(P)-bd_dom_sf"/>
</dbReference>
<evidence type="ECO:0000256" key="2">
    <source>
        <dbReference type="ARBA" id="ARBA00023002"/>
    </source>
</evidence>
<keyword evidence="6" id="KW-1185">Reference proteome</keyword>
<evidence type="ECO:0000256" key="1">
    <source>
        <dbReference type="ARBA" id="ARBA00008072"/>
    </source>
</evidence>
<evidence type="ECO:0000313" key="6">
    <source>
        <dbReference type="Proteomes" id="UP000664132"/>
    </source>
</evidence>
<accession>A0A8H7WGH8</accession>
<dbReference type="PANTHER" id="PTHR45348:SF2">
    <property type="entry name" value="ZINC-TYPE ALCOHOL DEHYDROGENASE-LIKE PROTEIN C2E1P3.01"/>
    <property type="match status" value="1"/>
</dbReference>
<dbReference type="Pfam" id="PF08240">
    <property type="entry name" value="ADH_N"/>
    <property type="match status" value="1"/>
</dbReference>
<dbReference type="PANTHER" id="PTHR45348">
    <property type="entry name" value="HYPOTHETICAL OXIDOREDUCTASE (EUROFUNG)"/>
    <property type="match status" value="1"/>
</dbReference>
<dbReference type="OrthoDB" id="9992527at2759"/>
<comment type="caution">
    <text evidence="5">The sequence shown here is derived from an EMBL/GenBank/DDBJ whole genome shotgun (WGS) entry which is preliminary data.</text>
</comment>
<dbReference type="InterPro" id="IPR013154">
    <property type="entry name" value="ADH-like_N"/>
</dbReference>
<dbReference type="InterPro" id="IPR011032">
    <property type="entry name" value="GroES-like_sf"/>
</dbReference>
<dbReference type="Proteomes" id="UP000664132">
    <property type="component" value="Unassembled WGS sequence"/>
</dbReference>
<name>A0A8H7WGH8_9HELO</name>
<organism evidence="5 6">
    <name type="scientific">Cadophora malorum</name>
    <dbReference type="NCBI Taxonomy" id="108018"/>
    <lineage>
        <taxon>Eukaryota</taxon>
        <taxon>Fungi</taxon>
        <taxon>Dikarya</taxon>
        <taxon>Ascomycota</taxon>
        <taxon>Pezizomycotina</taxon>
        <taxon>Leotiomycetes</taxon>
        <taxon>Helotiales</taxon>
        <taxon>Ploettnerulaceae</taxon>
        <taxon>Cadophora</taxon>
    </lineage>
</organism>
<proteinExistence type="inferred from homology"/>
<keyword evidence="2" id="KW-0560">Oxidoreductase</keyword>
<dbReference type="Gene3D" id="3.90.180.10">
    <property type="entry name" value="Medium-chain alcohol dehydrogenases, catalytic domain"/>
    <property type="match status" value="1"/>
</dbReference>
<reference evidence="5" key="1">
    <citation type="submission" date="2021-02" db="EMBL/GenBank/DDBJ databases">
        <title>Genome sequence Cadophora malorum strain M34.</title>
        <authorList>
            <person name="Stefanovic E."/>
            <person name="Vu D."/>
            <person name="Scully C."/>
            <person name="Dijksterhuis J."/>
            <person name="Roader J."/>
            <person name="Houbraken J."/>
        </authorList>
    </citation>
    <scope>NUCLEOTIDE SEQUENCE</scope>
    <source>
        <strain evidence="5">M34</strain>
    </source>
</reference>
<feature type="domain" description="Alcohol dehydrogenase-like C-terminal" evidence="3">
    <location>
        <begin position="180"/>
        <end position="296"/>
    </location>
</feature>
<evidence type="ECO:0000259" key="3">
    <source>
        <dbReference type="Pfam" id="PF00107"/>
    </source>
</evidence>
<dbReference type="Gene3D" id="3.40.50.720">
    <property type="entry name" value="NAD(P)-binding Rossmann-like Domain"/>
    <property type="match status" value="1"/>
</dbReference>
<evidence type="ECO:0000259" key="4">
    <source>
        <dbReference type="Pfam" id="PF08240"/>
    </source>
</evidence>
<dbReference type="SUPFAM" id="SSF51735">
    <property type="entry name" value="NAD(P)-binding Rossmann-fold domains"/>
    <property type="match status" value="1"/>
</dbReference>
<dbReference type="InterPro" id="IPR047122">
    <property type="entry name" value="Trans-enoyl_RdTase-like"/>
</dbReference>
<dbReference type="SUPFAM" id="SSF50129">
    <property type="entry name" value="GroES-like"/>
    <property type="match status" value="1"/>
</dbReference>
<comment type="similarity">
    <text evidence="1">Belongs to the zinc-containing alcohol dehydrogenase family.</text>
</comment>
<dbReference type="Pfam" id="PF00107">
    <property type="entry name" value="ADH_zinc_N"/>
    <property type="match status" value="1"/>
</dbReference>
<dbReference type="InterPro" id="IPR013149">
    <property type="entry name" value="ADH-like_C"/>
</dbReference>
<feature type="domain" description="Alcohol dehydrogenase-like N-terminal" evidence="4">
    <location>
        <begin position="28"/>
        <end position="118"/>
    </location>
</feature>
<dbReference type="GO" id="GO:0016651">
    <property type="term" value="F:oxidoreductase activity, acting on NAD(P)H"/>
    <property type="evidence" value="ECO:0007669"/>
    <property type="project" value="InterPro"/>
</dbReference>
<evidence type="ECO:0000313" key="5">
    <source>
        <dbReference type="EMBL" id="KAG4424375.1"/>
    </source>
</evidence>
<gene>
    <name evidence="5" type="ORF">IFR04_002431</name>
</gene>
<protein>
    <submittedName>
        <fullName evidence="5">Uncharacterized protein</fullName>
    </submittedName>
</protein>